<evidence type="ECO:0000313" key="4">
    <source>
        <dbReference type="Proteomes" id="UP000019226"/>
    </source>
</evidence>
<feature type="compositionally biased region" description="Pro residues" evidence="1">
    <location>
        <begin position="537"/>
        <end position="551"/>
    </location>
</feature>
<sequence>MTGYNPTSRTQDPHSANAIIRDSIEHIRIGLINLQAAMHSVDTLKFHDIYLQFEELEELFGKKTFIDAAFAFLAERDDAGRMVSSSHATEYLIKRLGLSYGTAMDRLRNAQTIFGEDVKPDPGPEPTPQQDPEEPAVDEAVDEAADNAADEAAREQAEQAACEEREEREARQREADERAERENDAKARNREKIGTGSIPADVLSMIDYELKQLDRYAQPGTHELRAIAIDKAKKLSKTQLKNWLRSAVRKANANAVMPNGEKDHTALTKKREFIISKPDAEGMVSFRGKLDPTSAAILMKAMSPAARPGFDKEETGFEDNRSLTQRRADQLTQLCSNFMTSRHPDSGLSSIVVSATRQELENLSPNTLLPTDTGIFLTPLDLVRLGAAGSDFLCIMDDTDFQPLAFGRSKRTATLAQKIALIASEMVCSHDGCETAAMNCDVHHIVAWSFQGVTDLKNLTLRCRRHHGDNNDAQDFRRNMAHAARCPDTGRAGTQYPRTDGLKFNDSTAAQQSAHHKLKHQDPAEPEHPASSAHAESPPPGGAPGGPPGSSPPASRATSTPPEPSEEQTSLFTTA</sequence>
<proteinExistence type="predicted"/>
<keyword evidence="4" id="KW-1185">Reference proteome</keyword>
<accession>A0ABN4CF18</accession>
<organism evidence="3 4">
    <name type="scientific">Corynebacterium casei LMG S-19264</name>
    <dbReference type="NCBI Taxonomy" id="1285583"/>
    <lineage>
        <taxon>Bacteria</taxon>
        <taxon>Bacillati</taxon>
        <taxon>Actinomycetota</taxon>
        <taxon>Actinomycetes</taxon>
        <taxon>Mycobacteriales</taxon>
        <taxon>Corynebacteriaceae</taxon>
        <taxon>Corynebacterium</taxon>
    </lineage>
</organism>
<protein>
    <recommendedName>
        <fullName evidence="2">DUF222 domain-containing protein</fullName>
    </recommendedName>
</protein>
<dbReference type="Pfam" id="PF02720">
    <property type="entry name" value="DUF222"/>
    <property type="match status" value="1"/>
</dbReference>
<name>A0ABN4CF18_9CORY</name>
<feature type="region of interest" description="Disordered" evidence="1">
    <location>
        <begin position="114"/>
        <end position="193"/>
    </location>
</feature>
<evidence type="ECO:0000313" key="3">
    <source>
        <dbReference type="EMBL" id="AHI19986.1"/>
    </source>
</evidence>
<reference evidence="4" key="1">
    <citation type="submission" date="2013-02" db="EMBL/GenBank/DDBJ databases">
        <title>The complete genome sequence of Corynebacterium casei LMG S-19264 (=DSM 44701).</title>
        <authorList>
            <person name="Ruckert C."/>
            <person name="Albersmeier A."/>
            <person name="Kalinowski J."/>
        </authorList>
    </citation>
    <scope>NUCLEOTIDE SEQUENCE [LARGE SCALE GENOMIC DNA]</scope>
    <source>
        <strain evidence="4">LMG S-19264</strain>
    </source>
</reference>
<evidence type="ECO:0000259" key="2">
    <source>
        <dbReference type="Pfam" id="PF02720"/>
    </source>
</evidence>
<feature type="domain" description="DUF222" evidence="2">
    <location>
        <begin position="195"/>
        <end position="422"/>
    </location>
</feature>
<dbReference type="InterPro" id="IPR003615">
    <property type="entry name" value="HNH_nuc"/>
</dbReference>
<gene>
    <name evidence="3" type="ORF">CCASEI_07075</name>
</gene>
<dbReference type="GeneID" id="82877564"/>
<dbReference type="InterPro" id="IPR003870">
    <property type="entry name" value="DUF222"/>
</dbReference>
<dbReference type="RefSeq" id="WP_025387532.1">
    <property type="nucleotide sequence ID" value="NZ_CP004350.1"/>
</dbReference>
<evidence type="ECO:0000256" key="1">
    <source>
        <dbReference type="SAM" id="MobiDB-lite"/>
    </source>
</evidence>
<feature type="compositionally biased region" description="Acidic residues" evidence="1">
    <location>
        <begin position="131"/>
        <end position="149"/>
    </location>
</feature>
<feature type="region of interest" description="Disordered" evidence="1">
    <location>
        <begin position="484"/>
        <end position="575"/>
    </location>
</feature>
<dbReference type="Gene3D" id="1.10.30.50">
    <property type="match status" value="1"/>
</dbReference>
<dbReference type="Proteomes" id="UP000019226">
    <property type="component" value="Chromosome"/>
</dbReference>
<feature type="compositionally biased region" description="Basic and acidic residues" evidence="1">
    <location>
        <begin position="151"/>
        <end position="193"/>
    </location>
</feature>
<dbReference type="EMBL" id="CP004350">
    <property type="protein sequence ID" value="AHI19986.1"/>
    <property type="molecule type" value="Genomic_DNA"/>
</dbReference>
<dbReference type="CDD" id="cd00085">
    <property type="entry name" value="HNHc"/>
    <property type="match status" value="1"/>
</dbReference>